<feature type="domain" description="PEGA" evidence="2">
    <location>
        <begin position="26"/>
        <end position="94"/>
    </location>
</feature>
<feature type="domain" description="PEGA" evidence="2">
    <location>
        <begin position="166"/>
        <end position="234"/>
    </location>
</feature>
<dbReference type="GO" id="GO:0120147">
    <property type="term" value="F:formylglycine-generating oxidase activity"/>
    <property type="evidence" value="ECO:0007669"/>
    <property type="project" value="TreeGrafter"/>
</dbReference>
<dbReference type="InterPro" id="IPR016187">
    <property type="entry name" value="CTDL_fold"/>
</dbReference>
<name>A0AAU9F0X4_9BACT</name>
<dbReference type="InterPro" id="IPR042095">
    <property type="entry name" value="SUMF_sf"/>
</dbReference>
<dbReference type="Pfam" id="PF08308">
    <property type="entry name" value="PEGA"/>
    <property type="match status" value="2"/>
</dbReference>
<dbReference type="InterPro" id="IPR051043">
    <property type="entry name" value="Sulfatase_Mod_Factor_Kinase"/>
</dbReference>
<proteinExistence type="predicted"/>
<evidence type="ECO:0008006" key="5">
    <source>
        <dbReference type="Google" id="ProtNLM"/>
    </source>
</evidence>
<dbReference type="Proteomes" id="UP001366166">
    <property type="component" value="Chromosome"/>
</dbReference>
<evidence type="ECO:0000259" key="1">
    <source>
        <dbReference type="Pfam" id="PF03781"/>
    </source>
</evidence>
<evidence type="ECO:0000313" key="4">
    <source>
        <dbReference type="Proteomes" id="UP001366166"/>
    </source>
</evidence>
<accession>A0AAU9F0X4</accession>
<dbReference type="Pfam" id="PF03781">
    <property type="entry name" value="FGE-sulfatase"/>
    <property type="match status" value="1"/>
</dbReference>
<organism evidence="3 4">
    <name type="scientific">Desulfoferula mesophila</name>
    <dbReference type="NCBI Taxonomy" id="3058419"/>
    <lineage>
        <taxon>Bacteria</taxon>
        <taxon>Pseudomonadati</taxon>
        <taxon>Thermodesulfobacteriota</taxon>
        <taxon>Desulfarculia</taxon>
        <taxon>Desulfarculales</taxon>
        <taxon>Desulfarculaceae</taxon>
        <taxon>Desulfoferula</taxon>
    </lineage>
</organism>
<gene>
    <name evidence="3" type="ORF">FAK_07580</name>
</gene>
<dbReference type="InterPro" id="IPR013229">
    <property type="entry name" value="PEGA"/>
</dbReference>
<sequence length="497" mass="56069">MEYTRLFILNAKLTHQRKQGQAITYGKLTVTSEPAGAQVWISSYTPKGVTPLNEDKVFSGRHRITVRKQGYYEQARMATIAPGQPATLDFKLKPIPYARLTLEVNPPDTKVAVVGWPEKYAPGMKIAPGEYVVEFSRPGLSKKRLYLSLGDNAVLKEKVDLEGPKGSLWVSANQPDCVVYLDGREVGRSSLGIVDLLPGPHKLQVWKSLFKPVTQEVLVRPDQEKRVGISLEPVEHFTNSLGMEFVKIPAGSFMMGYRDAPDLMAAKDEDISFPHEEFLPGLPRHRVEISTPFFMQTTEVTEDMWRKIMGSKVHSGDTPVRPLLISKIDEFIARMNERDRGKYRYRLPTEAEWEYACRAGTDSPFYTGETINYWQAKYVNWTNPYGDGAVKKSKDTPHTTKVKSFAPNPWGLYDMHGNAQELCADAYDPFFNTYAAIRDPANLGTRQQARTVRGGGPWASPVWCMCAHRSFFVGQDDRDFDVSGFRLVAEKVEGKNL</sequence>
<keyword evidence="4" id="KW-1185">Reference proteome</keyword>
<dbReference type="SUPFAM" id="SSF56436">
    <property type="entry name" value="C-type lectin-like"/>
    <property type="match status" value="1"/>
</dbReference>
<dbReference type="Gene3D" id="3.90.1580.10">
    <property type="entry name" value="paralog of FGE (formylglycine-generating enzyme)"/>
    <property type="match status" value="1"/>
</dbReference>
<dbReference type="EMBL" id="AP028679">
    <property type="protein sequence ID" value="BEQ13692.1"/>
    <property type="molecule type" value="Genomic_DNA"/>
</dbReference>
<feature type="domain" description="Sulfatase-modifying factor enzyme-like" evidence="1">
    <location>
        <begin position="244"/>
        <end position="488"/>
    </location>
</feature>
<dbReference type="InterPro" id="IPR005532">
    <property type="entry name" value="SUMF_dom"/>
</dbReference>
<dbReference type="KEGG" id="dmp:FAK_07580"/>
<dbReference type="PANTHER" id="PTHR23150">
    <property type="entry name" value="SULFATASE MODIFYING FACTOR 1, 2"/>
    <property type="match status" value="1"/>
</dbReference>
<evidence type="ECO:0000313" key="3">
    <source>
        <dbReference type="EMBL" id="BEQ13692.1"/>
    </source>
</evidence>
<protein>
    <recommendedName>
        <fullName evidence="5">Formylglycine-generating enzyme, required for sulfatase activity, contains SUMF1/FGE domain</fullName>
    </recommendedName>
</protein>
<evidence type="ECO:0000259" key="2">
    <source>
        <dbReference type="Pfam" id="PF08308"/>
    </source>
</evidence>
<reference evidence="4" key="1">
    <citation type="journal article" date="2023" name="Arch. Microbiol.">
        <title>Desulfoferula mesophilus gen. nov. sp. nov., a mesophilic sulfate-reducing bacterium isolated from a brackish lake sediment.</title>
        <authorList>
            <person name="Watanabe T."/>
            <person name="Yabe T."/>
            <person name="Tsuji J.M."/>
            <person name="Fukui M."/>
        </authorList>
    </citation>
    <scope>NUCLEOTIDE SEQUENCE [LARGE SCALE GENOMIC DNA]</scope>
    <source>
        <strain evidence="4">12FAK</strain>
    </source>
</reference>
<dbReference type="PANTHER" id="PTHR23150:SF19">
    <property type="entry name" value="FORMYLGLYCINE-GENERATING ENZYME"/>
    <property type="match status" value="1"/>
</dbReference>
<dbReference type="AlphaFoldDB" id="A0AAU9F0X4"/>